<evidence type="ECO:0000313" key="1">
    <source>
        <dbReference type="EMBL" id="HHK68257.1"/>
    </source>
</evidence>
<protein>
    <submittedName>
        <fullName evidence="1">GYD domain-containing protein</fullName>
    </submittedName>
</protein>
<comment type="caution">
    <text evidence="1">The sequence shown here is derived from an EMBL/GenBank/DDBJ whole genome shotgun (WGS) entry which is preliminary data.</text>
</comment>
<organism evidence="1">
    <name type="scientific">Caldiarchaeum subterraneum</name>
    <dbReference type="NCBI Taxonomy" id="311458"/>
    <lineage>
        <taxon>Archaea</taxon>
        <taxon>Nitrososphaerota</taxon>
        <taxon>Candidatus Caldarchaeales</taxon>
        <taxon>Candidatus Caldarchaeaceae</taxon>
        <taxon>Candidatus Caldarchaeum</taxon>
    </lineage>
</organism>
<dbReference type="Pfam" id="PF08734">
    <property type="entry name" value="GYD"/>
    <property type="match status" value="1"/>
</dbReference>
<gene>
    <name evidence="1" type="ORF">ENM11_03765</name>
</gene>
<dbReference type="AlphaFoldDB" id="A0A7C5L778"/>
<dbReference type="InterPro" id="IPR014845">
    <property type="entry name" value="GYD/TTHA1554"/>
</dbReference>
<accession>A0A7C5L778</accession>
<dbReference type="EMBL" id="DRWN01000027">
    <property type="protein sequence ID" value="HHK68257.1"/>
    <property type="molecule type" value="Genomic_DNA"/>
</dbReference>
<reference evidence="1" key="1">
    <citation type="journal article" date="2020" name="mSystems">
        <title>Genome- and Community-Level Interaction Insights into Carbon Utilization and Element Cycling Functions of Hydrothermarchaeota in Hydrothermal Sediment.</title>
        <authorList>
            <person name="Zhou Z."/>
            <person name="Liu Y."/>
            <person name="Xu W."/>
            <person name="Pan J."/>
            <person name="Luo Z.H."/>
            <person name="Li M."/>
        </authorList>
    </citation>
    <scope>NUCLEOTIDE SEQUENCE [LARGE SCALE GENOMIC DNA]</scope>
    <source>
        <strain evidence="1">SpSt-1056</strain>
    </source>
</reference>
<sequence>MHFVTLIKFRRKLSREDVDRTDKIIRENPAVKVREMLWTFGAYDGVLIAEAPDAETYLKFVLNFSDYLSTETLTAIPRDQALKIAGLR</sequence>
<proteinExistence type="predicted"/>
<name>A0A7C5L778_CALS0</name>